<evidence type="ECO:0000313" key="2">
    <source>
        <dbReference type="Proteomes" id="UP000268696"/>
    </source>
</evidence>
<organism evidence="1 2">
    <name type="scientific">Pseudomonas synxantha</name>
    <dbReference type="NCBI Taxonomy" id="47883"/>
    <lineage>
        <taxon>Bacteria</taxon>
        <taxon>Pseudomonadati</taxon>
        <taxon>Pseudomonadota</taxon>
        <taxon>Gammaproteobacteria</taxon>
        <taxon>Pseudomonadales</taxon>
        <taxon>Pseudomonadaceae</taxon>
        <taxon>Pseudomonas</taxon>
    </lineage>
</organism>
<protein>
    <submittedName>
        <fullName evidence="1">Uncharacterized protein</fullName>
    </submittedName>
</protein>
<reference evidence="1 2" key="1">
    <citation type="submission" date="2018-03" db="EMBL/GenBank/DDBJ databases">
        <title>Diversity of phytobeneficial traits revealed by whole-genome analysis of worldwide-isolated phenazine-producing Pseudomonas spp.</title>
        <authorList>
            <person name="Biessy A."/>
            <person name="Novinscak A."/>
            <person name="Blom J."/>
            <person name="Leger G."/>
            <person name="Thomashow L.S."/>
            <person name="Cazorla F.M."/>
            <person name="Josic D."/>
            <person name="Filion M."/>
        </authorList>
    </citation>
    <scope>NUCLEOTIDE SEQUENCE [LARGE SCALE GENOMIC DNA]</scope>
    <source>
        <strain evidence="1 2">30B</strain>
    </source>
</reference>
<gene>
    <name evidence="1" type="ORF">C4K03_5777</name>
</gene>
<accession>A0A3G7UEJ8</accession>
<dbReference type="Proteomes" id="UP000268696">
    <property type="component" value="Chromosome"/>
</dbReference>
<dbReference type="AlphaFoldDB" id="A0A3G7UEJ8"/>
<evidence type="ECO:0000313" key="1">
    <source>
        <dbReference type="EMBL" id="AZE57884.1"/>
    </source>
</evidence>
<dbReference type="EMBL" id="CP027754">
    <property type="protein sequence ID" value="AZE57884.1"/>
    <property type="molecule type" value="Genomic_DNA"/>
</dbReference>
<name>A0A3G7UEJ8_9PSED</name>
<dbReference type="RefSeq" id="WP_124379693.1">
    <property type="nucleotide sequence ID" value="NZ_CP027754.1"/>
</dbReference>
<sequence length="130" mass="14524">MNTKTFGSDVEGVKVKGEATIKFVRDGVPERTFTSTTLYMFPRSLRIDGDEPELVTLRYPSFSGDGDYDWDSASGFVVFYTDPTGVQYSTREGRITLKVSENTYKQDGSFDVVFDTGQLQVTGFFSAYGE</sequence>
<proteinExistence type="predicted"/>